<dbReference type="AlphaFoldDB" id="A0A2H0YPS2"/>
<dbReference type="Proteomes" id="UP000236845">
    <property type="component" value="Unassembled WGS sequence"/>
</dbReference>
<evidence type="ECO:0000313" key="2">
    <source>
        <dbReference type="Proteomes" id="UP000236845"/>
    </source>
</evidence>
<name>A0A2H0YPS2_9BACT</name>
<organism evidence="1 2">
    <name type="scientific">Candidatus Kerfeldbacteria bacterium CG08_land_8_20_14_0_20_43_14</name>
    <dbReference type="NCBI Taxonomy" id="2014246"/>
    <lineage>
        <taxon>Bacteria</taxon>
        <taxon>Candidatus Kerfeldiibacteriota</taxon>
    </lineage>
</organism>
<comment type="caution">
    <text evidence="1">The sequence shown here is derived from an EMBL/GenBank/DDBJ whole genome shotgun (WGS) entry which is preliminary data.</text>
</comment>
<gene>
    <name evidence="1" type="ORF">COT26_03165</name>
</gene>
<dbReference type="EMBL" id="PEXW01000067">
    <property type="protein sequence ID" value="PIS40494.1"/>
    <property type="molecule type" value="Genomic_DNA"/>
</dbReference>
<dbReference type="Pfam" id="PF13366">
    <property type="entry name" value="PDDEXK_3"/>
    <property type="match status" value="1"/>
</dbReference>
<reference evidence="2" key="1">
    <citation type="submission" date="2017-09" db="EMBL/GenBank/DDBJ databases">
        <title>Depth-based differentiation of microbial function through sediment-hosted aquifers and enrichment of novel symbionts in the deep terrestrial subsurface.</title>
        <authorList>
            <person name="Probst A.J."/>
            <person name="Ladd B."/>
            <person name="Jarett J.K."/>
            <person name="Geller-Mcgrath D.E."/>
            <person name="Sieber C.M.K."/>
            <person name="Emerson J.B."/>
            <person name="Anantharaman K."/>
            <person name="Thomas B.C."/>
            <person name="Malmstrom R."/>
            <person name="Stieglmeier M."/>
            <person name="Klingl A."/>
            <person name="Woyke T."/>
            <person name="Ryan C.M."/>
            <person name="Banfield J.F."/>
        </authorList>
    </citation>
    <scope>NUCLEOTIDE SEQUENCE [LARGE SCALE GENOMIC DNA]</scope>
</reference>
<evidence type="ECO:0000313" key="1">
    <source>
        <dbReference type="EMBL" id="PIS40494.1"/>
    </source>
</evidence>
<accession>A0A2H0YPS2</accession>
<proteinExistence type="predicted"/>
<protein>
    <submittedName>
        <fullName evidence="1">GxxExxY protein</fullName>
    </submittedName>
</protein>
<dbReference type="InterPro" id="IPR026350">
    <property type="entry name" value="GxxExxY"/>
</dbReference>
<sequence length="143" mass="16906">MYELLRIYEKVKMSEELRRKDLVYPELSYKIIEILFEVFNELGPGLQERYYQSAIAVRLKQIDLPYAQEVRVPLDFKSSNIGSYFLDFLIDGKVILEIKRGSRFLRQNIDQVVGYLKASKKKLGIIANFTNNVVKYKRILNLY</sequence>
<dbReference type="NCBIfam" id="TIGR04256">
    <property type="entry name" value="GxxExxY"/>
    <property type="match status" value="1"/>
</dbReference>